<sequence length="591" mass="67011">MKLIVFLAFASLARGILHYPLWTGVGSTYNTDVILPRISSKQLFPLMFTQKAPVAEGTARDIVWTLGAKRNTDIENAVRHLEREQSLAVDTNNFKTADALGVVKHELRDKQGNLDFGKIKCVEQLKDTLEAAIEAQLISNDVDRLVGHFSKTADQDNEVFEARIKKLVDKCTIVDIETELIKQQKIIHQLVEQEHFLEQQKQQLEGQKAIVVKTSNIVPVEKLTLAEEKIKEEQRCLVSEKYARFLVVKILRVKLLQEEDKLMGDSFLKNAREDAAEEGRDVGLNIFPGAAFASLARGIPHYPLWAGLGSTYNSDVILPRISSKHLFPLIFTQKAPVAEGSARDIVWTLGAKRNTGIEDAVRDLEREQSFAVDTNNFKTADALGVVKQELREKQENLDFGKVKRVEQLKDTLEAAIEAQLISNDVDRLVGHFSKTADQDNEVFEARIKKLVDKCTIVDIETELIKQQKIIHQLAEQEHFLEQQKQQLESQKAIVVKTSNIVPVEKLTLAEEKIKEEQRCLVSEKYARFLVVKILRVKLLQEEDKLMGDSFLKNVREDAAEERRDVGLNVFPGMGKYFYGYPKMCPNGFGFC</sequence>
<name>A0A834MKY8_RHYFE</name>
<protein>
    <submittedName>
        <fullName evidence="2">Uncharacterized protein</fullName>
    </submittedName>
</protein>
<comment type="caution">
    <text evidence="2">The sequence shown here is derived from an EMBL/GenBank/DDBJ whole genome shotgun (WGS) entry which is preliminary data.</text>
</comment>
<feature type="chain" id="PRO_5032807293" evidence="1">
    <location>
        <begin position="16"/>
        <end position="591"/>
    </location>
</feature>
<organism evidence="2 3">
    <name type="scientific">Rhynchophorus ferrugineus</name>
    <name type="common">Red palm weevil</name>
    <name type="synonym">Curculio ferrugineus</name>
    <dbReference type="NCBI Taxonomy" id="354439"/>
    <lineage>
        <taxon>Eukaryota</taxon>
        <taxon>Metazoa</taxon>
        <taxon>Ecdysozoa</taxon>
        <taxon>Arthropoda</taxon>
        <taxon>Hexapoda</taxon>
        <taxon>Insecta</taxon>
        <taxon>Pterygota</taxon>
        <taxon>Neoptera</taxon>
        <taxon>Endopterygota</taxon>
        <taxon>Coleoptera</taxon>
        <taxon>Polyphaga</taxon>
        <taxon>Cucujiformia</taxon>
        <taxon>Curculionidae</taxon>
        <taxon>Dryophthorinae</taxon>
        <taxon>Rhynchophorus</taxon>
    </lineage>
</organism>
<feature type="signal peptide" evidence="1">
    <location>
        <begin position="1"/>
        <end position="15"/>
    </location>
</feature>
<evidence type="ECO:0000256" key="1">
    <source>
        <dbReference type="SAM" id="SignalP"/>
    </source>
</evidence>
<keyword evidence="1" id="KW-0732">Signal</keyword>
<gene>
    <name evidence="2" type="ORF">GWI33_003009</name>
</gene>
<evidence type="ECO:0000313" key="3">
    <source>
        <dbReference type="Proteomes" id="UP000625711"/>
    </source>
</evidence>
<dbReference type="Proteomes" id="UP000625711">
    <property type="component" value="Unassembled WGS sequence"/>
</dbReference>
<dbReference type="OrthoDB" id="10597030at2759"/>
<dbReference type="EMBL" id="JAACXV010000183">
    <property type="protein sequence ID" value="KAF7282209.1"/>
    <property type="molecule type" value="Genomic_DNA"/>
</dbReference>
<keyword evidence="3" id="KW-1185">Reference proteome</keyword>
<evidence type="ECO:0000313" key="2">
    <source>
        <dbReference type="EMBL" id="KAF7282209.1"/>
    </source>
</evidence>
<dbReference type="AlphaFoldDB" id="A0A834MKY8"/>
<reference evidence="2" key="1">
    <citation type="submission" date="2020-08" db="EMBL/GenBank/DDBJ databases">
        <title>Genome sequencing and assembly of the red palm weevil Rhynchophorus ferrugineus.</title>
        <authorList>
            <person name="Dias G.B."/>
            <person name="Bergman C.M."/>
            <person name="Manee M."/>
        </authorList>
    </citation>
    <scope>NUCLEOTIDE SEQUENCE</scope>
    <source>
        <strain evidence="2">AA-2017</strain>
        <tissue evidence="2">Whole larva</tissue>
    </source>
</reference>
<proteinExistence type="predicted"/>
<accession>A0A834MKY8</accession>